<gene>
    <name evidence="1" type="ORF">BECKFW1821C_GA0114237_106011</name>
</gene>
<sequence>MMNRRSGAQPRQAMYSTKEKPQNRYSLCRLLSFPEGLFFIAGKMIDQWVILIDDGTGFGKGGAFHGILPWIGNRNDEKRIVGAILATYRSMIGGETL</sequence>
<proteinExistence type="predicted"/>
<protein>
    <submittedName>
        <fullName evidence="1">Uncharacterized protein</fullName>
    </submittedName>
</protein>
<name>A0A450TXU4_9GAMM</name>
<evidence type="ECO:0000313" key="1">
    <source>
        <dbReference type="EMBL" id="VFJ74266.1"/>
    </source>
</evidence>
<dbReference type="EMBL" id="CAADFE010000060">
    <property type="protein sequence ID" value="VFJ74266.1"/>
    <property type="molecule type" value="Genomic_DNA"/>
</dbReference>
<dbReference type="AlphaFoldDB" id="A0A450TXU4"/>
<organism evidence="1">
    <name type="scientific">Candidatus Kentrum sp. FW</name>
    <dbReference type="NCBI Taxonomy" id="2126338"/>
    <lineage>
        <taxon>Bacteria</taxon>
        <taxon>Pseudomonadati</taxon>
        <taxon>Pseudomonadota</taxon>
        <taxon>Gammaproteobacteria</taxon>
        <taxon>Candidatus Kentrum</taxon>
    </lineage>
</organism>
<reference evidence="1" key="1">
    <citation type="submission" date="2019-02" db="EMBL/GenBank/DDBJ databases">
        <authorList>
            <person name="Gruber-Vodicka R. H."/>
            <person name="Seah K. B. B."/>
        </authorList>
    </citation>
    <scope>NUCLEOTIDE SEQUENCE</scope>
    <source>
        <strain evidence="1">BECK_BZ131</strain>
    </source>
</reference>
<accession>A0A450TXU4</accession>